<name>A0A075WDW8_ARCFL</name>
<organism evidence="2 3">
    <name type="scientific">Archaeoglobus fulgidus DSM 8774</name>
    <dbReference type="NCBI Taxonomy" id="1344584"/>
    <lineage>
        <taxon>Archaea</taxon>
        <taxon>Methanobacteriati</taxon>
        <taxon>Methanobacteriota</taxon>
        <taxon>Archaeoglobi</taxon>
        <taxon>Archaeoglobales</taxon>
        <taxon>Archaeoglobaceae</taxon>
        <taxon>Archaeoglobus</taxon>
    </lineage>
</organism>
<sequence>MIFLTISIPFGVYSLLIYNLTRRAPGKITLPALYLPLTGFKVSYGLLPVVGYLTIFAVFATPAAASTIILAPLIDRLGAGEGFQVRKLRNGGGA</sequence>
<dbReference type="HOGENOM" id="CLU_2379223_0_0_2"/>
<keyword evidence="1" id="KW-0812">Transmembrane</keyword>
<dbReference type="KEGG" id="afg:AFULGI_00018300"/>
<dbReference type="Proteomes" id="UP000028501">
    <property type="component" value="Chromosome"/>
</dbReference>
<accession>A0A075WDW8</accession>
<dbReference type="GeneID" id="24795324"/>
<evidence type="ECO:0000256" key="1">
    <source>
        <dbReference type="SAM" id="Phobius"/>
    </source>
</evidence>
<reference evidence="2 3" key="1">
    <citation type="submission" date="2013-07" db="EMBL/GenBank/DDBJ databases">
        <title>Genome of Archaeoglobus fulgidus.</title>
        <authorList>
            <person name="Fiebig A."/>
            <person name="Birkeland N.-K."/>
        </authorList>
    </citation>
    <scope>NUCLEOTIDE SEQUENCE [LARGE SCALE GENOMIC DNA]</scope>
    <source>
        <strain evidence="2 3">DSM 8774</strain>
    </source>
</reference>
<dbReference type="AlphaFoldDB" id="A0A075WDW8"/>
<evidence type="ECO:0000313" key="3">
    <source>
        <dbReference type="Proteomes" id="UP000028501"/>
    </source>
</evidence>
<keyword evidence="1" id="KW-1133">Transmembrane helix</keyword>
<feature type="transmembrane region" description="Helical" evidence="1">
    <location>
        <begin position="49"/>
        <end position="74"/>
    </location>
</feature>
<keyword evidence="1" id="KW-0472">Membrane</keyword>
<gene>
    <name evidence="2" type="ORF">AFULGI_00018300</name>
</gene>
<evidence type="ECO:0000313" key="2">
    <source>
        <dbReference type="EMBL" id="AIG98585.1"/>
    </source>
</evidence>
<proteinExistence type="predicted"/>
<protein>
    <submittedName>
        <fullName evidence="2">Uncharacterized protein</fullName>
    </submittedName>
</protein>
<dbReference type="EMBL" id="CP006577">
    <property type="protein sequence ID" value="AIG98585.1"/>
    <property type="molecule type" value="Genomic_DNA"/>
</dbReference>
<dbReference type="RefSeq" id="WP_048095950.1">
    <property type="nucleotide sequence ID" value="NZ_CP006577.1"/>
</dbReference>